<dbReference type="PROSITE" id="PS50021">
    <property type="entry name" value="CH"/>
    <property type="match status" value="1"/>
</dbReference>
<comment type="similarity">
    <text evidence="1">Belongs to the TRAFAC class myosin-kinesin ATPase superfamily. Kinesin family. KIN-14 subfamily.</text>
</comment>
<feature type="region of interest" description="Disordered" evidence="9">
    <location>
        <begin position="1017"/>
        <end position="1039"/>
    </location>
</feature>
<dbReference type="Gene3D" id="3.40.850.10">
    <property type="entry name" value="Kinesin motor domain"/>
    <property type="match status" value="1"/>
</dbReference>
<evidence type="ECO:0000256" key="4">
    <source>
        <dbReference type="ARBA" id="ARBA00022840"/>
    </source>
</evidence>
<dbReference type="Pfam" id="PF00225">
    <property type="entry name" value="Kinesin"/>
    <property type="match status" value="1"/>
</dbReference>
<dbReference type="GO" id="GO:0005524">
    <property type="term" value="F:ATP binding"/>
    <property type="evidence" value="ECO:0007669"/>
    <property type="project" value="UniProtKB-UniRule"/>
</dbReference>
<dbReference type="GO" id="GO:0007018">
    <property type="term" value="P:microtubule-based movement"/>
    <property type="evidence" value="ECO:0007669"/>
    <property type="project" value="InterPro"/>
</dbReference>
<keyword evidence="3 7" id="KW-0547">Nucleotide-binding</keyword>
<dbReference type="AlphaFoldDB" id="A0A251PC62"/>
<feature type="binding site" evidence="7">
    <location>
        <begin position="734"/>
        <end position="741"/>
    </location>
    <ligand>
        <name>ATP</name>
        <dbReference type="ChEBI" id="CHEBI:30616"/>
    </ligand>
</feature>
<dbReference type="GO" id="GO:0005874">
    <property type="term" value="C:microtubule"/>
    <property type="evidence" value="ECO:0007669"/>
    <property type="project" value="UniProtKB-KW"/>
</dbReference>
<dbReference type="PANTHER" id="PTHR47972">
    <property type="entry name" value="KINESIN-LIKE PROTEIN KLP-3"/>
    <property type="match status" value="1"/>
</dbReference>
<evidence type="ECO:0000313" key="13">
    <source>
        <dbReference type="Proteomes" id="UP000006882"/>
    </source>
</evidence>
<evidence type="ECO:0000313" key="12">
    <source>
        <dbReference type="EMBL" id="ONI09161.1"/>
    </source>
</evidence>
<evidence type="ECO:0000256" key="8">
    <source>
        <dbReference type="SAM" id="Coils"/>
    </source>
</evidence>
<dbReference type="InterPro" id="IPR027640">
    <property type="entry name" value="Kinesin-like_fam"/>
</dbReference>
<dbReference type="GO" id="GO:0003777">
    <property type="term" value="F:microtubule motor activity"/>
    <property type="evidence" value="ECO:0007669"/>
    <property type="project" value="InterPro"/>
</dbReference>
<keyword evidence="13" id="KW-1185">Reference proteome</keyword>
<feature type="region of interest" description="Disordered" evidence="9">
    <location>
        <begin position="1"/>
        <end position="37"/>
    </location>
</feature>
<organism evidence="12 13">
    <name type="scientific">Prunus persica</name>
    <name type="common">Peach</name>
    <name type="synonym">Amygdalus persica</name>
    <dbReference type="NCBI Taxonomy" id="3760"/>
    <lineage>
        <taxon>Eukaryota</taxon>
        <taxon>Viridiplantae</taxon>
        <taxon>Streptophyta</taxon>
        <taxon>Embryophyta</taxon>
        <taxon>Tracheophyta</taxon>
        <taxon>Spermatophyta</taxon>
        <taxon>Magnoliopsida</taxon>
        <taxon>eudicotyledons</taxon>
        <taxon>Gunneridae</taxon>
        <taxon>Pentapetalae</taxon>
        <taxon>rosids</taxon>
        <taxon>fabids</taxon>
        <taxon>Rosales</taxon>
        <taxon>Rosaceae</taxon>
        <taxon>Amygdaloideae</taxon>
        <taxon>Amygdaleae</taxon>
        <taxon>Prunus</taxon>
    </lineage>
</organism>
<reference evidence="12 13" key="1">
    <citation type="journal article" date="2013" name="Nat. Genet.">
        <title>The high-quality draft genome of peach (Prunus persica) identifies unique patterns of genetic diversity, domestication and genome evolution.</title>
        <authorList>
            <consortium name="International Peach Genome Initiative"/>
            <person name="Verde I."/>
            <person name="Abbott A.G."/>
            <person name="Scalabrin S."/>
            <person name="Jung S."/>
            <person name="Shu S."/>
            <person name="Marroni F."/>
            <person name="Zhebentyayeva T."/>
            <person name="Dettori M.T."/>
            <person name="Grimwood J."/>
            <person name="Cattonaro F."/>
            <person name="Zuccolo A."/>
            <person name="Rossini L."/>
            <person name="Jenkins J."/>
            <person name="Vendramin E."/>
            <person name="Meisel L.A."/>
            <person name="Decroocq V."/>
            <person name="Sosinski B."/>
            <person name="Prochnik S."/>
            <person name="Mitros T."/>
            <person name="Policriti A."/>
            <person name="Cipriani G."/>
            <person name="Dondini L."/>
            <person name="Ficklin S."/>
            <person name="Goodstein D.M."/>
            <person name="Xuan P."/>
            <person name="Del Fabbro C."/>
            <person name="Aramini V."/>
            <person name="Copetti D."/>
            <person name="Gonzalez S."/>
            <person name="Horner D.S."/>
            <person name="Falchi R."/>
            <person name="Lucas S."/>
            <person name="Mica E."/>
            <person name="Maldonado J."/>
            <person name="Lazzari B."/>
            <person name="Bielenberg D."/>
            <person name="Pirona R."/>
            <person name="Miculan M."/>
            <person name="Barakat A."/>
            <person name="Testolin R."/>
            <person name="Stella A."/>
            <person name="Tartarini S."/>
            <person name="Tonutti P."/>
            <person name="Arus P."/>
            <person name="Orellana A."/>
            <person name="Wells C."/>
            <person name="Main D."/>
            <person name="Vizzotto G."/>
            <person name="Silva H."/>
            <person name="Salamini F."/>
            <person name="Schmutz J."/>
            <person name="Morgante M."/>
            <person name="Rokhsar D.S."/>
        </authorList>
    </citation>
    <scope>NUCLEOTIDE SEQUENCE [LARGE SCALE GENOMIC DNA]</scope>
    <source>
        <strain evidence="13">cv. Nemared</strain>
    </source>
</reference>
<evidence type="ECO:0000256" key="5">
    <source>
        <dbReference type="ARBA" id="ARBA00023054"/>
    </source>
</evidence>
<evidence type="ECO:0000256" key="6">
    <source>
        <dbReference type="ARBA" id="ARBA00023175"/>
    </source>
</evidence>
<dbReference type="EMBL" id="CM007655">
    <property type="protein sequence ID" value="ONI09161.1"/>
    <property type="molecule type" value="Genomic_DNA"/>
</dbReference>
<dbReference type="Pfam" id="PF00307">
    <property type="entry name" value="CH"/>
    <property type="match status" value="1"/>
</dbReference>
<feature type="compositionally biased region" description="Low complexity" evidence="9">
    <location>
        <begin position="1104"/>
        <end position="1132"/>
    </location>
</feature>
<dbReference type="GO" id="GO:0008017">
    <property type="term" value="F:microtubule binding"/>
    <property type="evidence" value="ECO:0007669"/>
    <property type="project" value="InterPro"/>
</dbReference>
<feature type="compositionally biased region" description="Basic and acidic residues" evidence="9">
    <location>
        <begin position="1017"/>
        <end position="1027"/>
    </location>
</feature>
<evidence type="ECO:0000259" key="10">
    <source>
        <dbReference type="PROSITE" id="PS50021"/>
    </source>
</evidence>
<dbReference type="SUPFAM" id="SSF47576">
    <property type="entry name" value="Calponin-homology domain, CH-domain"/>
    <property type="match status" value="1"/>
</dbReference>
<evidence type="ECO:0000256" key="7">
    <source>
        <dbReference type="PROSITE-ProRule" id="PRU00283"/>
    </source>
</evidence>
<dbReference type="InterPro" id="IPR001752">
    <property type="entry name" value="Kinesin_motor_dom"/>
</dbReference>
<dbReference type="SUPFAM" id="SSF52540">
    <property type="entry name" value="P-loop containing nucleoside triphosphate hydrolases"/>
    <property type="match status" value="1"/>
</dbReference>
<keyword evidence="4 7" id="KW-0067">ATP-binding</keyword>
<feature type="compositionally biased region" description="Basic and acidic residues" evidence="9">
    <location>
        <begin position="1079"/>
        <end position="1088"/>
    </location>
</feature>
<dbReference type="InterPro" id="IPR027417">
    <property type="entry name" value="P-loop_NTPase"/>
</dbReference>
<sequence>MDSTSSYSKTENGGVTSSSFHAGTDSSEQVVNGNGETEGKRRTYLVEWLNSLLPTLGLPKNASDEDLRSCLIDGTILCRILNRLKPGFVDEGGKSDQDSVPSSENVARFLAAMDVLGVPKFDMSDLEKGSMKTVTDCLLTLKAQFMPNVMGDGFSITSPTTKSDNQSTRGLLSPLSVEERRKVLSESKFQRALRSPVMSEPSAALMHHVGHKFHEVFQMKQGCYADLPAAKISEMMKPNSLDNAPTQSLLSVVNGILDESVERKSGEIPHRVACLLRKVVQEIERRISTQAEHLRTQNNLFKAREEKYQSRVKVLEALASGTSEESQLVMNHHLQQIKNERTRLEAKKKIDDEDVIRLLKEKDQSNLEISGLKQELDIAKKTYDLRCLQMETEAKGARAELERLLEESTNKVKELEANSESKFQLSKAEIEEKVKGLEGLLEESKNKVKKLEANSESKYQLSKAELEGRVKELERLLEESKNKVKELEANSESKYQLCKAALEGRIKELEGFLAESRNKVNELETNSESKYQFSKAELEERIKELERLLADSRNEVKQLVANAKSKCKSWNKKEHACYSFMDFQLGSLKELRLSSESIKHEILKAGQSYTVEFNQLGVRLQALADASENYHALLGENRKLFNEIQDLKGNIRVYCRIRPFLPGQREKRTSVEHVGENGELVVADRSKPGKEGHRLFKFNKVFGSDATQAEVYSDTQPLIRSVLDGYNVCIFAYGQTGSGKTYTMTGPNSSTKENWGVNYRALNDLFDISQRRKSSITYEIGVQMVEIYNEQVRDLLSGDGTQKKLGIMTHSQPNGLAVPDASMHPVKSTSDVIQLMGLGLKNRVVSATALNERSSRSHSVVTVHVRGMDLKTGSALIGNLHLVDLAGSERVDRSEVIGDRLKEAQHINKSLSALGDVIFALSQKSSHVPYRNSKLTQVLQSSLGGQAKTLMFVQLNPETSSYSESLSTLKFAERVAGVELGAARSNKEGRDVRELMEQVASLKDTIAKKDGEIERLLKNDVHGEKRGTGSFSHKHSEAELQKSMHDIKHQNDFLRQSKVAGGDIETDGSADSMNYPESAKSDNSERPKRLSRIPRPSLKPGQTSTSLASGSKSSPKVPPGLRKSNSSSSLKPSSRRWQ</sequence>
<protein>
    <recommendedName>
        <fullName evidence="14">Kinesin motor domain-containing protein</fullName>
    </recommendedName>
</protein>
<name>A0A251PC62_PRUPE</name>
<dbReference type="FunFam" id="3.40.850.10:FF:000044">
    <property type="entry name" value="p-loop containing nucleoside triphosphate hydrolases superfamily protein"/>
    <property type="match status" value="1"/>
</dbReference>
<keyword evidence="6 7" id="KW-0505">Motor protein</keyword>
<proteinExistence type="inferred from homology"/>
<gene>
    <name evidence="12" type="ORF">PRUPE_5G221200</name>
</gene>
<evidence type="ECO:0000259" key="11">
    <source>
        <dbReference type="PROSITE" id="PS50067"/>
    </source>
</evidence>
<dbReference type="SMART" id="SM00129">
    <property type="entry name" value="KISc"/>
    <property type="match status" value="1"/>
</dbReference>
<dbReference type="PANTHER" id="PTHR47972:SF14">
    <property type="entry name" value="KINESIN-LIKE PROTEIN KIN-14J"/>
    <property type="match status" value="1"/>
</dbReference>
<feature type="domain" description="Kinesin motor" evidence="11">
    <location>
        <begin position="650"/>
        <end position="978"/>
    </location>
</feature>
<dbReference type="Gene3D" id="1.20.5.170">
    <property type="match status" value="1"/>
</dbReference>
<dbReference type="InterPro" id="IPR036872">
    <property type="entry name" value="CH_dom_sf"/>
</dbReference>
<feature type="coiled-coil region" evidence="8">
    <location>
        <begin position="334"/>
        <end position="573"/>
    </location>
</feature>
<evidence type="ECO:0000256" key="2">
    <source>
        <dbReference type="ARBA" id="ARBA00022701"/>
    </source>
</evidence>
<dbReference type="Gramene" id="ONI09161">
    <property type="protein sequence ID" value="ONI09161"/>
    <property type="gene ID" value="PRUPE_5G221200"/>
</dbReference>
<evidence type="ECO:0000256" key="1">
    <source>
        <dbReference type="ARBA" id="ARBA00010899"/>
    </source>
</evidence>
<dbReference type="InterPro" id="IPR001715">
    <property type="entry name" value="CH_dom"/>
</dbReference>
<feature type="region of interest" description="Disordered" evidence="9">
    <location>
        <begin position="1062"/>
        <end position="1138"/>
    </location>
</feature>
<keyword evidence="2" id="KW-0493">Microtubule</keyword>
<accession>A0A251PC62</accession>
<dbReference type="InterPro" id="IPR036961">
    <property type="entry name" value="Kinesin_motor_dom_sf"/>
</dbReference>
<evidence type="ECO:0000256" key="3">
    <source>
        <dbReference type="ARBA" id="ARBA00022741"/>
    </source>
</evidence>
<evidence type="ECO:0008006" key="14">
    <source>
        <dbReference type="Google" id="ProtNLM"/>
    </source>
</evidence>
<keyword evidence="5 8" id="KW-0175">Coiled coil</keyword>
<dbReference type="PROSITE" id="PS50067">
    <property type="entry name" value="KINESIN_MOTOR_2"/>
    <property type="match status" value="1"/>
</dbReference>
<feature type="compositionally biased region" description="Polar residues" evidence="9">
    <location>
        <begin position="1"/>
        <end position="35"/>
    </location>
</feature>
<feature type="domain" description="Calponin-homology (CH)" evidence="10">
    <location>
        <begin position="39"/>
        <end position="146"/>
    </location>
</feature>
<evidence type="ECO:0000256" key="9">
    <source>
        <dbReference type="SAM" id="MobiDB-lite"/>
    </source>
</evidence>
<dbReference type="Proteomes" id="UP000006882">
    <property type="component" value="Chromosome G5"/>
</dbReference>
<dbReference type="PRINTS" id="PR00380">
    <property type="entry name" value="KINESINHEAVY"/>
</dbReference>
<dbReference type="SMART" id="SM00033">
    <property type="entry name" value="CH"/>
    <property type="match status" value="1"/>
</dbReference>
<dbReference type="Gene3D" id="1.10.418.10">
    <property type="entry name" value="Calponin-like domain"/>
    <property type="match status" value="1"/>
</dbReference>